<protein>
    <recommendedName>
        <fullName evidence="1">DUF6984 domain-containing protein</fullName>
    </recommendedName>
</protein>
<dbReference type="Pfam" id="PF22480">
    <property type="entry name" value="DUF6984"/>
    <property type="match status" value="1"/>
</dbReference>
<reference evidence="3" key="1">
    <citation type="submission" date="2023-07" db="EMBL/GenBank/DDBJ databases">
        <title>Duganella aceri sp. nov., isolated from tree sap.</title>
        <authorList>
            <person name="Kim I.S."/>
        </authorList>
    </citation>
    <scope>NUCLEOTIDE SEQUENCE [LARGE SCALE GENOMIC DNA]</scope>
    <source>
        <strain evidence="3">SAP-35</strain>
    </source>
</reference>
<evidence type="ECO:0000313" key="3">
    <source>
        <dbReference type="Proteomes" id="UP000666369"/>
    </source>
</evidence>
<feature type="domain" description="DUF6984" evidence="1">
    <location>
        <begin position="15"/>
        <end position="100"/>
    </location>
</feature>
<evidence type="ECO:0000313" key="2">
    <source>
        <dbReference type="EMBL" id="NGZ83525.1"/>
    </source>
</evidence>
<keyword evidence="3" id="KW-1185">Reference proteome</keyword>
<dbReference type="EMBL" id="JAADJT010000002">
    <property type="protein sequence ID" value="NGZ83525.1"/>
    <property type="molecule type" value="Genomic_DNA"/>
</dbReference>
<name>A0ABX0FG64_9BURK</name>
<evidence type="ECO:0000259" key="1">
    <source>
        <dbReference type="Pfam" id="PF22480"/>
    </source>
</evidence>
<comment type="caution">
    <text evidence="2">The sequence shown here is derived from an EMBL/GenBank/DDBJ whole genome shotgun (WGS) entry which is preliminary data.</text>
</comment>
<dbReference type="RefSeq" id="WP_166099184.1">
    <property type="nucleotide sequence ID" value="NZ_JAADJT010000002.1"/>
</dbReference>
<sequence length="118" mass="12916">MKEIFMPLGSQARPRSLRAEEKTLIQSMLQTCKDSAALMRQLDIAMVEDMLDGGMGSLRFSSDETRSLGAAVADADYIDTDGVPVSIAVNVDQKGNCLNLIFGRPISFPWNAILPPRK</sequence>
<organism evidence="2 3">
    <name type="scientific">Duganella aceris</name>
    <dbReference type="NCBI Taxonomy" id="2703883"/>
    <lineage>
        <taxon>Bacteria</taxon>
        <taxon>Pseudomonadati</taxon>
        <taxon>Pseudomonadota</taxon>
        <taxon>Betaproteobacteria</taxon>
        <taxon>Burkholderiales</taxon>
        <taxon>Oxalobacteraceae</taxon>
        <taxon>Telluria group</taxon>
        <taxon>Duganella</taxon>
    </lineage>
</organism>
<dbReference type="Proteomes" id="UP000666369">
    <property type="component" value="Unassembled WGS sequence"/>
</dbReference>
<proteinExistence type="predicted"/>
<dbReference type="InterPro" id="IPR054253">
    <property type="entry name" value="DUF6984"/>
</dbReference>
<accession>A0ABX0FG64</accession>
<gene>
    <name evidence="2" type="ORF">GW587_04515</name>
</gene>